<accession>A0A8C1ZIN1</accession>
<dbReference type="Gene3D" id="2.60.40.10">
    <property type="entry name" value="Immunoglobulins"/>
    <property type="match status" value="1"/>
</dbReference>
<evidence type="ECO:0000256" key="6">
    <source>
        <dbReference type="ARBA" id="ARBA00023136"/>
    </source>
</evidence>
<dbReference type="PANTHER" id="PTHR25466">
    <property type="entry name" value="T-LYMPHOCYTE ACTIVATION ANTIGEN"/>
    <property type="match status" value="1"/>
</dbReference>
<keyword evidence="4" id="KW-0732">Signal</keyword>
<evidence type="ECO:0000256" key="7">
    <source>
        <dbReference type="ARBA" id="ARBA00023157"/>
    </source>
</evidence>
<evidence type="ECO:0000256" key="2">
    <source>
        <dbReference type="ARBA" id="ARBA00022475"/>
    </source>
</evidence>
<dbReference type="InterPro" id="IPR007110">
    <property type="entry name" value="Ig-like_dom"/>
</dbReference>
<evidence type="ECO:0000256" key="5">
    <source>
        <dbReference type="ARBA" id="ARBA00022989"/>
    </source>
</evidence>
<keyword evidence="5 11" id="KW-1133">Transmembrane helix</keyword>
<evidence type="ECO:0000256" key="8">
    <source>
        <dbReference type="ARBA" id="ARBA00023170"/>
    </source>
</evidence>
<keyword evidence="3 11" id="KW-0812">Transmembrane</keyword>
<evidence type="ECO:0000256" key="9">
    <source>
        <dbReference type="ARBA" id="ARBA00023180"/>
    </source>
</evidence>
<evidence type="ECO:0000256" key="11">
    <source>
        <dbReference type="SAM" id="Phobius"/>
    </source>
</evidence>
<dbReference type="FunFam" id="2.60.40.10:FF:000142">
    <property type="entry name" value="V-set domain-containing T-cell activation inhibitor 1"/>
    <property type="match status" value="1"/>
</dbReference>
<dbReference type="InterPro" id="IPR051713">
    <property type="entry name" value="T-cell_Activation_Regulation"/>
</dbReference>
<dbReference type="GO" id="GO:0071222">
    <property type="term" value="P:cellular response to lipopolysaccharide"/>
    <property type="evidence" value="ECO:0007669"/>
    <property type="project" value="TreeGrafter"/>
</dbReference>
<keyword evidence="9" id="KW-0325">Glycoprotein</keyword>
<dbReference type="InterPro" id="IPR013783">
    <property type="entry name" value="Ig-like_fold"/>
</dbReference>
<dbReference type="InterPro" id="IPR013106">
    <property type="entry name" value="Ig_V-set"/>
</dbReference>
<dbReference type="Proteomes" id="UP000694700">
    <property type="component" value="Unplaced"/>
</dbReference>
<keyword evidence="8" id="KW-0675">Receptor</keyword>
<dbReference type="GO" id="GO:0042102">
    <property type="term" value="P:positive regulation of T cell proliferation"/>
    <property type="evidence" value="ECO:0007669"/>
    <property type="project" value="TreeGrafter"/>
</dbReference>
<evidence type="ECO:0000259" key="12">
    <source>
        <dbReference type="PROSITE" id="PS50835"/>
    </source>
</evidence>
<proteinExistence type="predicted"/>
<evidence type="ECO:0000256" key="1">
    <source>
        <dbReference type="ARBA" id="ARBA00004251"/>
    </source>
</evidence>
<dbReference type="InterPro" id="IPR003599">
    <property type="entry name" value="Ig_sub"/>
</dbReference>
<dbReference type="GO" id="GO:0042130">
    <property type="term" value="P:negative regulation of T cell proliferation"/>
    <property type="evidence" value="ECO:0007669"/>
    <property type="project" value="TreeGrafter"/>
</dbReference>
<evidence type="ECO:0000256" key="4">
    <source>
        <dbReference type="ARBA" id="ARBA00022729"/>
    </source>
</evidence>
<dbReference type="GO" id="GO:0009897">
    <property type="term" value="C:external side of plasma membrane"/>
    <property type="evidence" value="ECO:0007669"/>
    <property type="project" value="TreeGrafter"/>
</dbReference>
<dbReference type="GO" id="GO:0031295">
    <property type="term" value="P:T cell costimulation"/>
    <property type="evidence" value="ECO:0007669"/>
    <property type="project" value="TreeGrafter"/>
</dbReference>
<dbReference type="InterPro" id="IPR036179">
    <property type="entry name" value="Ig-like_dom_sf"/>
</dbReference>
<dbReference type="GO" id="GO:0006955">
    <property type="term" value="P:immune response"/>
    <property type="evidence" value="ECO:0007669"/>
    <property type="project" value="TreeGrafter"/>
</dbReference>
<dbReference type="Pfam" id="PF07686">
    <property type="entry name" value="V-set"/>
    <property type="match status" value="1"/>
</dbReference>
<evidence type="ECO:0000256" key="3">
    <source>
        <dbReference type="ARBA" id="ARBA00022692"/>
    </source>
</evidence>
<evidence type="ECO:0000256" key="10">
    <source>
        <dbReference type="ARBA" id="ARBA00023319"/>
    </source>
</evidence>
<evidence type="ECO:0000313" key="14">
    <source>
        <dbReference type="Proteomes" id="UP000694700"/>
    </source>
</evidence>
<keyword evidence="10" id="KW-0393">Immunoglobulin domain</keyword>
<feature type="transmembrane region" description="Helical" evidence="11">
    <location>
        <begin position="148"/>
        <end position="169"/>
    </location>
</feature>
<dbReference type="PROSITE" id="PS50835">
    <property type="entry name" value="IG_LIKE"/>
    <property type="match status" value="1"/>
</dbReference>
<dbReference type="GO" id="GO:0007166">
    <property type="term" value="P:cell surface receptor signaling pathway"/>
    <property type="evidence" value="ECO:0007669"/>
    <property type="project" value="TreeGrafter"/>
</dbReference>
<feature type="domain" description="Ig-like" evidence="12">
    <location>
        <begin position="30"/>
        <end position="122"/>
    </location>
</feature>
<protein>
    <recommendedName>
        <fullName evidence="12">Ig-like domain-containing protein</fullName>
    </recommendedName>
</protein>
<dbReference type="PANTHER" id="PTHR25466:SF14">
    <property type="entry name" value="BUTYROPHILIN SUBFAMILY 2 MEMBER A2-LIKE-RELATED"/>
    <property type="match status" value="1"/>
</dbReference>
<organism evidence="13 14">
    <name type="scientific">Cyprinus carpio</name>
    <name type="common">Common carp</name>
    <dbReference type="NCBI Taxonomy" id="7962"/>
    <lineage>
        <taxon>Eukaryota</taxon>
        <taxon>Metazoa</taxon>
        <taxon>Chordata</taxon>
        <taxon>Craniata</taxon>
        <taxon>Vertebrata</taxon>
        <taxon>Euteleostomi</taxon>
        <taxon>Actinopterygii</taxon>
        <taxon>Neopterygii</taxon>
        <taxon>Teleostei</taxon>
        <taxon>Ostariophysi</taxon>
        <taxon>Cypriniformes</taxon>
        <taxon>Cyprinidae</taxon>
        <taxon>Cyprininae</taxon>
        <taxon>Cyprinus</taxon>
    </lineage>
</organism>
<evidence type="ECO:0000313" key="13">
    <source>
        <dbReference type="Ensembl" id="ENSCCRP00015081614.1"/>
    </source>
</evidence>
<dbReference type="AlphaFoldDB" id="A0A8C1ZIN1"/>
<reference evidence="13" key="1">
    <citation type="submission" date="2025-08" db="UniProtKB">
        <authorList>
            <consortium name="Ensembl"/>
        </authorList>
    </citation>
    <scope>IDENTIFICATION</scope>
</reference>
<keyword evidence="7" id="KW-1015">Disulfide bond</keyword>
<dbReference type="SMART" id="SM00409">
    <property type="entry name" value="IG"/>
    <property type="match status" value="1"/>
</dbReference>
<comment type="subcellular location">
    <subcellularLocation>
        <location evidence="1">Cell membrane</location>
        <topology evidence="1">Single-pass type I membrane protein</topology>
    </subcellularLocation>
</comment>
<sequence length="170" mass="19525">LGCFCMKTLFYYNVSLFSVSLRVTVEGVIGGFVVLPCSSKKTQLTVNWRYGDRLIVYAIIKGKVSVEGQDPKYKNRAESFPEEYLRGNFSLKLSDLQHTDAGKYQCYIIEESDIQTVELRIKVGTEKQISETEFVWSHDGLLLQQSPLFFLFVFVMHIFIKVSAFAVFFD</sequence>
<dbReference type="Ensembl" id="ENSCCRT00015084290.1">
    <property type="protein sequence ID" value="ENSCCRP00015081614.1"/>
    <property type="gene ID" value="ENSCCRG00015033013.1"/>
</dbReference>
<dbReference type="SUPFAM" id="SSF48726">
    <property type="entry name" value="Immunoglobulin"/>
    <property type="match status" value="1"/>
</dbReference>
<keyword evidence="2" id="KW-1003">Cell membrane</keyword>
<name>A0A8C1ZIN1_CYPCA</name>
<keyword evidence="6 11" id="KW-0472">Membrane</keyword>